<comment type="subcellular location">
    <subcellularLocation>
        <location evidence="1">Nucleus</location>
    </subcellularLocation>
</comment>
<keyword evidence="5" id="KW-0159">Chromosome partition</keyword>
<evidence type="ECO:0000256" key="6">
    <source>
        <dbReference type="ARBA" id="ARBA00023242"/>
    </source>
</evidence>
<evidence type="ECO:0000256" key="1">
    <source>
        <dbReference type="ARBA" id="ARBA00004123"/>
    </source>
</evidence>
<dbReference type="GO" id="GO:1990414">
    <property type="term" value="P:replication-born double-strand break repair via sister chromatid exchange"/>
    <property type="evidence" value="ECO:0007669"/>
    <property type="project" value="TreeGrafter"/>
</dbReference>
<keyword evidence="11" id="KW-1185">Reference proteome</keyword>
<dbReference type="InterPro" id="IPR006910">
    <property type="entry name" value="Rad21_Rec8_N"/>
</dbReference>
<dbReference type="RefSeq" id="XP_004513534.1">
    <property type="nucleotide sequence ID" value="XM_004513477.3"/>
</dbReference>
<evidence type="ECO:0000256" key="4">
    <source>
        <dbReference type="ARBA" id="ARBA00022776"/>
    </source>
</evidence>
<dbReference type="Gene3D" id="1.10.10.580">
    <property type="entry name" value="Structural maintenance of chromosome 1. Chain E"/>
    <property type="match status" value="1"/>
</dbReference>
<dbReference type="GO" id="GO:0005634">
    <property type="term" value="C:nucleus"/>
    <property type="evidence" value="ECO:0007669"/>
    <property type="project" value="UniProtKB-SubCell"/>
</dbReference>
<dbReference type="Pfam" id="PF04825">
    <property type="entry name" value="Rad21_Rec8_N"/>
    <property type="match status" value="1"/>
</dbReference>
<feature type="region of interest" description="Disordered" evidence="8">
    <location>
        <begin position="230"/>
        <end position="256"/>
    </location>
</feature>
<sequence length="710" mass="80974">MVKSKGLCSSRSPLWVAAFCFKQLKKAQILDTDISSSVDKIMHREMDAVSYRVLAFLLLGVVKIHSKKVEYFLNYCNAALVRINKFLIKNAPVERMCMSITIPDRFELDALDLGTIFEDTDECHIAPPELITLKEVLPETRGFMQFSQEKFEDFGIGESSCSVDHLMTENVHRNLDFDVLPARSSFNESKQAENEHNLAMESLRSLHAMPNEIVDVDGAENFQEFIERSQDDESHKKVSVHHEKSPVFEESLEEHSEGSIEEFNMAMETVRSFCEMHNEIVAIDGAGSFREIIERTQDDESYRKESVHSEKSCVVEESLNELVQGSLEEHDKERNLEFGKKVSLEDEKSSVIPSESTIIDVTPQSKFQGGSIGRPKSGATTLEFRLIPTPAETESARSSKKRKIIIDKKTVLSDKVLRKHINDASDLISVRKPLHSALLDKRRKFHMSSLLDEFNQSLFPCFSPKLESLFSNKKLKLPDSFEIVETQQNSESQTVGTAEHIEIAPRRPDSLGNLEIHERLDRIETGPETPPLCSKVKVRSVKDLENTEIQNSDIEHSNLHESIEREPSLERSDNMMEELNEETSNSYETLEKEQCLNMDDDLNLMNEEINSSETNNSKWAAGWSERTRKVASYLQKSFQDQGKQKGEDIVNFSQVSEGRTRKESARLFYEVLVLKTTNYVDVQQNNAYGDIAVRKLKKFDQTFGVDSMLN</sequence>
<dbReference type="GO" id="GO:0007059">
    <property type="term" value="P:chromosome segregation"/>
    <property type="evidence" value="ECO:0007669"/>
    <property type="project" value="UniProtKB-KW"/>
</dbReference>
<dbReference type="GO" id="GO:0008278">
    <property type="term" value="C:cohesin complex"/>
    <property type="evidence" value="ECO:0007669"/>
    <property type="project" value="InterPro"/>
</dbReference>
<dbReference type="InterPro" id="IPR036390">
    <property type="entry name" value="WH_DNA-bd_sf"/>
</dbReference>
<comment type="subunit">
    <text evidence="7">Component of the cohesin complex.</text>
</comment>
<evidence type="ECO:0000256" key="3">
    <source>
        <dbReference type="ARBA" id="ARBA00022618"/>
    </source>
</evidence>
<dbReference type="InterPro" id="IPR006909">
    <property type="entry name" value="Rad21/Rec8_C_eu"/>
</dbReference>
<evidence type="ECO:0000259" key="9">
    <source>
        <dbReference type="Pfam" id="PF04824"/>
    </source>
</evidence>
<dbReference type="GO" id="GO:0007062">
    <property type="term" value="P:sister chromatid cohesion"/>
    <property type="evidence" value="ECO:0007669"/>
    <property type="project" value="InterPro"/>
</dbReference>
<evidence type="ECO:0000256" key="2">
    <source>
        <dbReference type="ARBA" id="ARBA00009870"/>
    </source>
</evidence>
<comment type="similarity">
    <text evidence="2">Belongs to the rad21 family.</text>
</comment>
<dbReference type="STRING" id="3827.A0A1S2Z1Y8"/>
<accession>A0A1S2Z1Y8</accession>
<keyword evidence="4" id="KW-0498">Mitosis</keyword>
<dbReference type="PANTHER" id="PTHR12585:SF73">
    <property type="entry name" value="SISTER CHROMATID COHESION 1 PROTEIN 2"/>
    <property type="match status" value="1"/>
</dbReference>
<dbReference type="InterPro" id="IPR039781">
    <property type="entry name" value="Rad21/Rec8-like"/>
</dbReference>
<dbReference type="FunFam" id="1.10.10.580:FF:000002">
    <property type="entry name" value="Sister chromatid cohesion 1 protein 4"/>
    <property type="match status" value="1"/>
</dbReference>
<evidence type="ECO:0000259" key="10">
    <source>
        <dbReference type="Pfam" id="PF04825"/>
    </source>
</evidence>
<name>A0A1S2Z1Y8_CICAR</name>
<dbReference type="Proteomes" id="UP000087171">
    <property type="component" value="Unplaced"/>
</dbReference>
<dbReference type="KEGG" id="cam:101489382"/>
<evidence type="ECO:0000256" key="7">
    <source>
        <dbReference type="ARBA" id="ARBA00064543"/>
    </source>
</evidence>
<proteinExistence type="inferred from homology"/>
<dbReference type="CDD" id="cd21793">
    <property type="entry name" value="Rad21_Rec8_M_AtSYN1-like"/>
    <property type="match status" value="1"/>
</dbReference>
<dbReference type="GO" id="GO:0003682">
    <property type="term" value="F:chromatin binding"/>
    <property type="evidence" value="ECO:0007669"/>
    <property type="project" value="TreeGrafter"/>
</dbReference>
<feature type="domain" description="Rad21/Rec8-like protein C-terminal eukaryotic" evidence="9">
    <location>
        <begin position="648"/>
        <end position="695"/>
    </location>
</feature>
<dbReference type="Pfam" id="PF04824">
    <property type="entry name" value="Rad21_Rec8"/>
    <property type="match status" value="1"/>
</dbReference>
<feature type="domain" description="Rad21/Rec8-like protein N-terminal" evidence="10">
    <location>
        <begin position="13"/>
        <end position="88"/>
    </location>
</feature>
<dbReference type="InterPro" id="IPR023093">
    <property type="entry name" value="ScpA-like_C"/>
</dbReference>
<evidence type="ECO:0000313" key="11">
    <source>
        <dbReference type="Proteomes" id="UP000087171"/>
    </source>
</evidence>
<protein>
    <submittedName>
        <fullName evidence="12">Sister chromatid cohesion 1 protein 2 isoform X1</fullName>
    </submittedName>
</protein>
<dbReference type="GeneID" id="101489382"/>
<evidence type="ECO:0000256" key="5">
    <source>
        <dbReference type="ARBA" id="ARBA00022829"/>
    </source>
</evidence>
<dbReference type="AlphaFoldDB" id="A0A1S2Z1Y8"/>
<dbReference type="SUPFAM" id="SSF46785">
    <property type="entry name" value="Winged helix' DNA-binding domain"/>
    <property type="match status" value="1"/>
</dbReference>
<keyword evidence="4" id="KW-0131">Cell cycle</keyword>
<evidence type="ECO:0000313" key="12">
    <source>
        <dbReference type="RefSeq" id="XP_004513534.1"/>
    </source>
</evidence>
<dbReference type="PANTHER" id="PTHR12585">
    <property type="entry name" value="SCC1 / RAD21 FAMILY MEMBER"/>
    <property type="match status" value="1"/>
</dbReference>
<dbReference type="OrthoDB" id="10071381at2759"/>
<keyword evidence="6" id="KW-0539">Nucleus</keyword>
<dbReference type="PaxDb" id="3827-XP_004513534.1"/>
<reference evidence="12" key="1">
    <citation type="submission" date="2025-08" db="UniProtKB">
        <authorList>
            <consortium name="RefSeq"/>
        </authorList>
    </citation>
    <scope>IDENTIFICATION</scope>
    <source>
        <tissue evidence="12">Etiolated seedlings</tissue>
    </source>
</reference>
<organism evidence="11 12">
    <name type="scientific">Cicer arietinum</name>
    <name type="common">Chickpea</name>
    <name type="synonym">Garbanzo</name>
    <dbReference type="NCBI Taxonomy" id="3827"/>
    <lineage>
        <taxon>Eukaryota</taxon>
        <taxon>Viridiplantae</taxon>
        <taxon>Streptophyta</taxon>
        <taxon>Embryophyta</taxon>
        <taxon>Tracheophyta</taxon>
        <taxon>Spermatophyta</taxon>
        <taxon>Magnoliopsida</taxon>
        <taxon>eudicotyledons</taxon>
        <taxon>Gunneridae</taxon>
        <taxon>Pentapetalae</taxon>
        <taxon>rosids</taxon>
        <taxon>fabids</taxon>
        <taxon>Fabales</taxon>
        <taxon>Fabaceae</taxon>
        <taxon>Papilionoideae</taxon>
        <taxon>50 kb inversion clade</taxon>
        <taxon>NPAAA clade</taxon>
        <taxon>Hologalegina</taxon>
        <taxon>IRL clade</taxon>
        <taxon>Cicereae</taxon>
        <taxon>Cicer</taxon>
    </lineage>
</organism>
<gene>
    <name evidence="12" type="primary">LOC101489382</name>
</gene>
<evidence type="ECO:0000256" key="8">
    <source>
        <dbReference type="SAM" id="MobiDB-lite"/>
    </source>
</evidence>
<dbReference type="eggNOG" id="KOG1213">
    <property type="taxonomic scope" value="Eukaryota"/>
</dbReference>
<dbReference type="GO" id="GO:0051301">
    <property type="term" value="P:cell division"/>
    <property type="evidence" value="ECO:0007669"/>
    <property type="project" value="UniProtKB-KW"/>
</dbReference>
<keyword evidence="3" id="KW-0132">Cell division</keyword>